<feature type="disulfide bond" evidence="3">
    <location>
        <begin position="245"/>
        <end position="262"/>
    </location>
</feature>
<comment type="caution">
    <text evidence="5">The sequence shown here is derived from an EMBL/GenBank/DDBJ whole genome shotgun (WGS) entry which is preliminary data.</text>
</comment>
<sequence length="398" mass="44613">MVNFSGVFCVLTRVEAGYLDGAATILNFGVISCLVLASTGGIHLAIGSAVALGHCQCGDRLPVTLKSFQPTIITSPGFYNGSYEANTTCSWIIKTVPDTPADMKILLQIDIWQMKCPRDYVRVYIGESSSGLTVFDEFDCKTDINTTKPILITGAVYVEFKSGDFETDPGIGFMMKFLPAHDSSGTGCQRTQKLLAEETEKFITSPRFPDDYPLNNDCSWNITVNGTNSVLLVVYLLDVDQNDNCSYHRLHITTNDSSTVLCDRREWNRKQIVGESISITFKTDSKNRRAGFLIGYKSVLVTTTTDVITDATTAQVTIPPQYWDYWWPENKPLTDYYYYDYGFNPNVVVDPYLTTPSVDPFPTFPTAAPVTTTPMIPQMPNTGFWDNWISPLLYYWMF</sequence>
<evidence type="ECO:0000259" key="4">
    <source>
        <dbReference type="PROSITE" id="PS01180"/>
    </source>
</evidence>
<dbReference type="SMART" id="SM00042">
    <property type="entry name" value="CUB"/>
    <property type="match status" value="2"/>
</dbReference>
<keyword evidence="2 3" id="KW-1015">Disulfide bond</keyword>
<accession>A0A8B6E900</accession>
<comment type="caution">
    <text evidence="3">Lacks conserved residue(s) required for the propagation of feature annotation.</text>
</comment>
<protein>
    <recommendedName>
        <fullName evidence="4">CUB domain-containing protein</fullName>
    </recommendedName>
</protein>
<name>A0A8B6E900_MYTGA</name>
<dbReference type="EMBL" id="UYJE01004811">
    <property type="protein sequence ID" value="VDI31635.1"/>
    <property type="molecule type" value="Genomic_DNA"/>
</dbReference>
<reference evidence="5" key="1">
    <citation type="submission" date="2018-11" db="EMBL/GenBank/DDBJ databases">
        <authorList>
            <person name="Alioto T."/>
            <person name="Alioto T."/>
        </authorList>
    </citation>
    <scope>NUCLEOTIDE SEQUENCE</scope>
</reference>
<dbReference type="InterPro" id="IPR035914">
    <property type="entry name" value="Sperma_CUB_dom_sf"/>
</dbReference>
<evidence type="ECO:0000256" key="3">
    <source>
        <dbReference type="PROSITE-ProRule" id="PRU00059"/>
    </source>
</evidence>
<evidence type="ECO:0000256" key="2">
    <source>
        <dbReference type="ARBA" id="ARBA00023157"/>
    </source>
</evidence>
<dbReference type="Proteomes" id="UP000596742">
    <property type="component" value="Unassembled WGS sequence"/>
</dbReference>
<organism evidence="5 6">
    <name type="scientific">Mytilus galloprovincialis</name>
    <name type="common">Mediterranean mussel</name>
    <dbReference type="NCBI Taxonomy" id="29158"/>
    <lineage>
        <taxon>Eukaryota</taxon>
        <taxon>Metazoa</taxon>
        <taxon>Spiralia</taxon>
        <taxon>Lophotrochozoa</taxon>
        <taxon>Mollusca</taxon>
        <taxon>Bivalvia</taxon>
        <taxon>Autobranchia</taxon>
        <taxon>Pteriomorphia</taxon>
        <taxon>Mytilida</taxon>
        <taxon>Mytiloidea</taxon>
        <taxon>Mytilidae</taxon>
        <taxon>Mytilinae</taxon>
        <taxon>Mytilus</taxon>
    </lineage>
</organism>
<keyword evidence="1" id="KW-0677">Repeat</keyword>
<dbReference type="Pfam" id="PF00431">
    <property type="entry name" value="CUB"/>
    <property type="match status" value="2"/>
</dbReference>
<dbReference type="SUPFAM" id="SSF49854">
    <property type="entry name" value="Spermadhesin, CUB domain"/>
    <property type="match status" value="2"/>
</dbReference>
<dbReference type="Gene3D" id="2.60.120.290">
    <property type="entry name" value="Spermadhesin, CUB domain"/>
    <property type="match status" value="2"/>
</dbReference>
<dbReference type="PROSITE" id="PS01180">
    <property type="entry name" value="CUB"/>
    <property type="match status" value="2"/>
</dbReference>
<feature type="domain" description="CUB" evidence="4">
    <location>
        <begin position="188"/>
        <end position="299"/>
    </location>
</feature>
<dbReference type="CDD" id="cd00041">
    <property type="entry name" value="CUB"/>
    <property type="match status" value="2"/>
</dbReference>
<evidence type="ECO:0000313" key="5">
    <source>
        <dbReference type="EMBL" id="VDI31635.1"/>
    </source>
</evidence>
<dbReference type="PANTHER" id="PTHR24251">
    <property type="entry name" value="OVOCHYMASE-RELATED"/>
    <property type="match status" value="1"/>
</dbReference>
<gene>
    <name evidence="5" type="ORF">MGAL_10B010393</name>
</gene>
<evidence type="ECO:0000313" key="6">
    <source>
        <dbReference type="Proteomes" id="UP000596742"/>
    </source>
</evidence>
<dbReference type="AlphaFoldDB" id="A0A8B6E900"/>
<keyword evidence="6" id="KW-1185">Reference proteome</keyword>
<dbReference type="InterPro" id="IPR000859">
    <property type="entry name" value="CUB_dom"/>
</dbReference>
<dbReference type="OrthoDB" id="6097591at2759"/>
<proteinExistence type="predicted"/>
<evidence type="ECO:0000256" key="1">
    <source>
        <dbReference type="ARBA" id="ARBA00022737"/>
    </source>
</evidence>
<feature type="domain" description="CUB" evidence="4">
    <location>
        <begin position="57"/>
        <end position="180"/>
    </location>
</feature>